<sequence length="127" mass="14736">MSKDKNTTKDNIEVCQTIEIHEDIIKKVHENTPDENTLNKLSDLFKVIGDKTRMKILYALMQVEEMCVCDISVVLNKTTSAISHQLRVLRQADLVKYRKEGKVVYYSLNDEHVKELIEVGYIHVTEK</sequence>
<dbReference type="Gene3D" id="1.10.10.10">
    <property type="entry name" value="Winged helix-like DNA-binding domain superfamily/Winged helix DNA-binding domain"/>
    <property type="match status" value="1"/>
</dbReference>
<dbReference type="PRINTS" id="PR00778">
    <property type="entry name" value="HTHARSR"/>
</dbReference>
<keyword evidence="6" id="KW-1185">Reference proteome</keyword>
<dbReference type="SMART" id="SM00418">
    <property type="entry name" value="HTH_ARSR"/>
    <property type="match status" value="1"/>
</dbReference>
<evidence type="ECO:0000313" key="5">
    <source>
        <dbReference type="EMBL" id="WGS65911.1"/>
    </source>
</evidence>
<dbReference type="Proteomes" id="UP001232493">
    <property type="component" value="Chromosome"/>
</dbReference>
<dbReference type="InterPro" id="IPR001845">
    <property type="entry name" value="HTH_ArsR_DNA-bd_dom"/>
</dbReference>
<dbReference type="InterPro" id="IPR011991">
    <property type="entry name" value="ArsR-like_HTH"/>
</dbReference>
<evidence type="ECO:0000256" key="1">
    <source>
        <dbReference type="ARBA" id="ARBA00023015"/>
    </source>
</evidence>
<dbReference type="PROSITE" id="PS00846">
    <property type="entry name" value="HTH_ARSR_1"/>
    <property type="match status" value="1"/>
</dbReference>
<gene>
    <name evidence="5" type="ORF">JRV97_05005</name>
</gene>
<reference evidence="5 6" key="1">
    <citation type="submission" date="2021-02" db="EMBL/GenBank/DDBJ databases">
        <title>Characterization of Marinitoga sp. nov. str. BP5-C20A.</title>
        <authorList>
            <person name="Erauso G."/>
            <person name="Postec A."/>
        </authorList>
    </citation>
    <scope>NUCLEOTIDE SEQUENCE [LARGE SCALE GENOMIC DNA]</scope>
    <source>
        <strain evidence="5 6">BP5-C20A</strain>
    </source>
</reference>
<keyword evidence="1" id="KW-0805">Transcription regulation</keyword>
<dbReference type="SUPFAM" id="SSF46785">
    <property type="entry name" value="Winged helix' DNA-binding domain"/>
    <property type="match status" value="1"/>
</dbReference>
<dbReference type="InterPro" id="IPR018334">
    <property type="entry name" value="ArsR_HTH"/>
</dbReference>
<dbReference type="InterPro" id="IPR036388">
    <property type="entry name" value="WH-like_DNA-bd_sf"/>
</dbReference>
<evidence type="ECO:0000259" key="4">
    <source>
        <dbReference type="PROSITE" id="PS50987"/>
    </source>
</evidence>
<keyword evidence="2" id="KW-0238">DNA-binding</keyword>
<dbReference type="InterPro" id="IPR051011">
    <property type="entry name" value="Metal_resp_trans_reg"/>
</dbReference>
<name>A0ABY8PTF2_9BACT</name>
<dbReference type="RefSeq" id="WP_281000797.1">
    <property type="nucleotide sequence ID" value="NZ_CP069362.1"/>
</dbReference>
<dbReference type="PANTHER" id="PTHR43132">
    <property type="entry name" value="ARSENICAL RESISTANCE OPERON REPRESSOR ARSR-RELATED"/>
    <property type="match status" value="1"/>
</dbReference>
<accession>A0ABY8PTF2</accession>
<keyword evidence="3" id="KW-0804">Transcription</keyword>
<dbReference type="InterPro" id="IPR036390">
    <property type="entry name" value="WH_DNA-bd_sf"/>
</dbReference>
<feature type="domain" description="HTH arsR-type" evidence="4">
    <location>
        <begin position="33"/>
        <end position="127"/>
    </location>
</feature>
<evidence type="ECO:0000256" key="3">
    <source>
        <dbReference type="ARBA" id="ARBA00023163"/>
    </source>
</evidence>
<dbReference type="Pfam" id="PF01022">
    <property type="entry name" value="HTH_5"/>
    <property type="match status" value="1"/>
</dbReference>
<dbReference type="NCBIfam" id="NF033788">
    <property type="entry name" value="HTH_metalloreg"/>
    <property type="match status" value="1"/>
</dbReference>
<organism evidence="5 6">
    <name type="scientific">Marinitoga aeolica</name>
    <dbReference type="NCBI Taxonomy" id="2809031"/>
    <lineage>
        <taxon>Bacteria</taxon>
        <taxon>Thermotogati</taxon>
        <taxon>Thermotogota</taxon>
        <taxon>Thermotogae</taxon>
        <taxon>Petrotogales</taxon>
        <taxon>Petrotogaceae</taxon>
        <taxon>Marinitoga</taxon>
    </lineage>
</organism>
<dbReference type="CDD" id="cd00090">
    <property type="entry name" value="HTH_ARSR"/>
    <property type="match status" value="1"/>
</dbReference>
<dbReference type="PANTHER" id="PTHR43132:SF6">
    <property type="entry name" value="HTH-TYPE TRANSCRIPTIONAL REPRESSOR CZRA"/>
    <property type="match status" value="1"/>
</dbReference>
<evidence type="ECO:0000313" key="6">
    <source>
        <dbReference type="Proteomes" id="UP001232493"/>
    </source>
</evidence>
<dbReference type="EMBL" id="CP069362">
    <property type="protein sequence ID" value="WGS65911.1"/>
    <property type="molecule type" value="Genomic_DNA"/>
</dbReference>
<protein>
    <submittedName>
        <fullName evidence="5">Winged helix-turn-helix transcriptional regulator</fullName>
    </submittedName>
</protein>
<evidence type="ECO:0000256" key="2">
    <source>
        <dbReference type="ARBA" id="ARBA00023125"/>
    </source>
</evidence>
<proteinExistence type="predicted"/>
<dbReference type="PROSITE" id="PS50987">
    <property type="entry name" value="HTH_ARSR_2"/>
    <property type="match status" value="1"/>
</dbReference>